<dbReference type="PANTHER" id="PTHR43777">
    <property type="entry name" value="MOLYBDENUM COFACTOR CYTIDYLYLTRANSFERASE"/>
    <property type="match status" value="1"/>
</dbReference>
<accession>A0ABW1EPC8</accession>
<dbReference type="Proteomes" id="UP001596091">
    <property type="component" value="Unassembled WGS sequence"/>
</dbReference>
<keyword evidence="2" id="KW-0808">Transferase</keyword>
<dbReference type="EMBL" id="JBHSPH010000010">
    <property type="protein sequence ID" value="MFC5864793.1"/>
    <property type="molecule type" value="Genomic_DNA"/>
</dbReference>
<dbReference type="GO" id="GO:0016740">
    <property type="term" value="F:transferase activity"/>
    <property type="evidence" value="ECO:0007669"/>
    <property type="project" value="UniProtKB-KW"/>
</dbReference>
<dbReference type="InterPro" id="IPR029044">
    <property type="entry name" value="Nucleotide-diphossugar_trans"/>
</dbReference>
<dbReference type="InterPro" id="IPR025877">
    <property type="entry name" value="MobA-like_NTP_Trfase"/>
</dbReference>
<keyword evidence="3" id="KW-1185">Reference proteome</keyword>
<dbReference type="RefSeq" id="WP_263332534.1">
    <property type="nucleotide sequence ID" value="NZ_JAGSYH010000001.1"/>
</dbReference>
<reference evidence="3" key="1">
    <citation type="journal article" date="2019" name="Int. J. Syst. Evol. Microbiol.">
        <title>The Global Catalogue of Microorganisms (GCM) 10K type strain sequencing project: providing services to taxonomists for standard genome sequencing and annotation.</title>
        <authorList>
            <consortium name="The Broad Institute Genomics Platform"/>
            <consortium name="The Broad Institute Genome Sequencing Center for Infectious Disease"/>
            <person name="Wu L."/>
            <person name="Ma J."/>
        </authorList>
    </citation>
    <scope>NUCLEOTIDE SEQUENCE [LARGE SCALE GENOMIC DNA]</scope>
    <source>
        <strain evidence="3">JCM 4087</strain>
    </source>
</reference>
<evidence type="ECO:0000313" key="3">
    <source>
        <dbReference type="Proteomes" id="UP001596091"/>
    </source>
</evidence>
<protein>
    <submittedName>
        <fullName evidence="2">NTP transferase domain-containing protein</fullName>
    </submittedName>
</protein>
<proteinExistence type="predicted"/>
<sequence>MPTIILAAGASRRLGQPKQLLSTRGETLLGRTLRIVQEAGADPIFVVLGANSESIASTLDLSAARVISNPEWGRGISTSIRAGVSALVKTEPRSRAVLMLVCDQPNLSSQHLQQLTAAYDAGDGQTIVASHYGGTEGIPAIFPAALFADLQALSGDNGARQLLRTSDLQVVAVPFPNGEIDIDTPEDLRRLLDT</sequence>
<dbReference type="SUPFAM" id="SSF53448">
    <property type="entry name" value="Nucleotide-diphospho-sugar transferases"/>
    <property type="match status" value="1"/>
</dbReference>
<name>A0ABW1EPC8_9BACT</name>
<comment type="caution">
    <text evidence="2">The sequence shown here is derived from an EMBL/GenBank/DDBJ whole genome shotgun (WGS) entry which is preliminary data.</text>
</comment>
<dbReference type="PANTHER" id="PTHR43777:SF1">
    <property type="entry name" value="MOLYBDENUM COFACTOR CYTIDYLYLTRANSFERASE"/>
    <property type="match status" value="1"/>
</dbReference>
<gene>
    <name evidence="2" type="ORF">ACFPT7_20965</name>
</gene>
<evidence type="ECO:0000259" key="1">
    <source>
        <dbReference type="Pfam" id="PF12804"/>
    </source>
</evidence>
<feature type="domain" description="MobA-like NTP transferase" evidence="1">
    <location>
        <begin position="4"/>
        <end position="166"/>
    </location>
</feature>
<organism evidence="2 3">
    <name type="scientific">Acidicapsa dinghuensis</name>
    <dbReference type="NCBI Taxonomy" id="2218256"/>
    <lineage>
        <taxon>Bacteria</taxon>
        <taxon>Pseudomonadati</taxon>
        <taxon>Acidobacteriota</taxon>
        <taxon>Terriglobia</taxon>
        <taxon>Terriglobales</taxon>
        <taxon>Acidobacteriaceae</taxon>
        <taxon>Acidicapsa</taxon>
    </lineage>
</organism>
<dbReference type="CDD" id="cd04182">
    <property type="entry name" value="GT_2_like_f"/>
    <property type="match status" value="1"/>
</dbReference>
<dbReference type="Gene3D" id="3.90.550.10">
    <property type="entry name" value="Spore Coat Polysaccharide Biosynthesis Protein SpsA, Chain A"/>
    <property type="match status" value="1"/>
</dbReference>
<evidence type="ECO:0000313" key="2">
    <source>
        <dbReference type="EMBL" id="MFC5864793.1"/>
    </source>
</evidence>
<dbReference type="Pfam" id="PF12804">
    <property type="entry name" value="NTP_transf_3"/>
    <property type="match status" value="1"/>
</dbReference>